<keyword evidence="3" id="KW-0378">Hydrolase</keyword>
<dbReference type="OrthoDB" id="1393670at2759"/>
<gene>
    <name evidence="3" type="ORF">FA15DRAFT_718169</name>
</gene>
<dbReference type="Gene3D" id="3.40.50.1820">
    <property type="entry name" value="alpha/beta hydrolase"/>
    <property type="match status" value="1"/>
</dbReference>
<evidence type="ECO:0000259" key="2">
    <source>
        <dbReference type="Pfam" id="PF01738"/>
    </source>
</evidence>
<keyword evidence="4" id="KW-1185">Reference proteome</keyword>
<evidence type="ECO:0000256" key="1">
    <source>
        <dbReference type="SAM" id="SignalP"/>
    </source>
</evidence>
<keyword evidence="1" id="KW-0732">Signal</keyword>
<feature type="domain" description="Dienelactone hydrolase" evidence="2">
    <location>
        <begin position="59"/>
        <end position="264"/>
    </location>
</feature>
<dbReference type="AlphaFoldDB" id="A0A5C3KLG1"/>
<reference evidence="3 4" key="1">
    <citation type="journal article" date="2019" name="Nat. Ecol. Evol.">
        <title>Megaphylogeny resolves global patterns of mushroom evolution.</title>
        <authorList>
            <person name="Varga T."/>
            <person name="Krizsan K."/>
            <person name="Foldi C."/>
            <person name="Dima B."/>
            <person name="Sanchez-Garcia M."/>
            <person name="Sanchez-Ramirez S."/>
            <person name="Szollosi G.J."/>
            <person name="Szarkandi J.G."/>
            <person name="Papp V."/>
            <person name="Albert L."/>
            <person name="Andreopoulos W."/>
            <person name="Angelini C."/>
            <person name="Antonin V."/>
            <person name="Barry K.W."/>
            <person name="Bougher N.L."/>
            <person name="Buchanan P."/>
            <person name="Buyck B."/>
            <person name="Bense V."/>
            <person name="Catcheside P."/>
            <person name="Chovatia M."/>
            <person name="Cooper J."/>
            <person name="Damon W."/>
            <person name="Desjardin D."/>
            <person name="Finy P."/>
            <person name="Geml J."/>
            <person name="Haridas S."/>
            <person name="Hughes K."/>
            <person name="Justo A."/>
            <person name="Karasinski D."/>
            <person name="Kautmanova I."/>
            <person name="Kiss B."/>
            <person name="Kocsube S."/>
            <person name="Kotiranta H."/>
            <person name="LaButti K.M."/>
            <person name="Lechner B.E."/>
            <person name="Liimatainen K."/>
            <person name="Lipzen A."/>
            <person name="Lukacs Z."/>
            <person name="Mihaltcheva S."/>
            <person name="Morgado L.N."/>
            <person name="Niskanen T."/>
            <person name="Noordeloos M.E."/>
            <person name="Ohm R.A."/>
            <person name="Ortiz-Santana B."/>
            <person name="Ovrebo C."/>
            <person name="Racz N."/>
            <person name="Riley R."/>
            <person name="Savchenko A."/>
            <person name="Shiryaev A."/>
            <person name="Soop K."/>
            <person name="Spirin V."/>
            <person name="Szebenyi C."/>
            <person name="Tomsovsky M."/>
            <person name="Tulloss R.E."/>
            <person name="Uehling J."/>
            <person name="Grigoriev I.V."/>
            <person name="Vagvolgyi C."/>
            <person name="Papp T."/>
            <person name="Martin F.M."/>
            <person name="Miettinen O."/>
            <person name="Hibbett D.S."/>
            <person name="Nagy L.G."/>
        </authorList>
    </citation>
    <scope>NUCLEOTIDE SEQUENCE [LARGE SCALE GENOMIC DNA]</scope>
    <source>
        <strain evidence="3 4">CBS 121175</strain>
    </source>
</reference>
<dbReference type="Proteomes" id="UP000307440">
    <property type="component" value="Unassembled WGS sequence"/>
</dbReference>
<feature type="chain" id="PRO_5022784174" evidence="1">
    <location>
        <begin position="26"/>
        <end position="266"/>
    </location>
</feature>
<dbReference type="PANTHER" id="PTHR17630">
    <property type="entry name" value="DIENELACTONE HYDROLASE"/>
    <property type="match status" value="1"/>
</dbReference>
<name>A0A5C3KLG1_COPMA</name>
<proteinExistence type="predicted"/>
<dbReference type="InterPro" id="IPR002925">
    <property type="entry name" value="Dienelactn_hydro"/>
</dbReference>
<dbReference type="SUPFAM" id="SSF53474">
    <property type="entry name" value="alpha/beta-Hydrolases"/>
    <property type="match status" value="1"/>
</dbReference>
<evidence type="ECO:0000313" key="3">
    <source>
        <dbReference type="EMBL" id="TFK21084.1"/>
    </source>
</evidence>
<dbReference type="PANTHER" id="PTHR17630:SF44">
    <property type="entry name" value="PROTEIN AIM2"/>
    <property type="match status" value="1"/>
</dbReference>
<organism evidence="3 4">
    <name type="scientific">Coprinopsis marcescibilis</name>
    <name type="common">Agaric fungus</name>
    <name type="synonym">Psathyrella marcescibilis</name>
    <dbReference type="NCBI Taxonomy" id="230819"/>
    <lineage>
        <taxon>Eukaryota</taxon>
        <taxon>Fungi</taxon>
        <taxon>Dikarya</taxon>
        <taxon>Basidiomycota</taxon>
        <taxon>Agaricomycotina</taxon>
        <taxon>Agaricomycetes</taxon>
        <taxon>Agaricomycetidae</taxon>
        <taxon>Agaricales</taxon>
        <taxon>Agaricineae</taxon>
        <taxon>Psathyrellaceae</taxon>
        <taxon>Coprinopsis</taxon>
    </lineage>
</organism>
<dbReference type="InterPro" id="IPR029058">
    <property type="entry name" value="AB_hydrolase_fold"/>
</dbReference>
<dbReference type="STRING" id="230819.A0A5C3KLG1"/>
<dbReference type="EMBL" id="ML210279">
    <property type="protein sequence ID" value="TFK21084.1"/>
    <property type="molecule type" value="Genomic_DNA"/>
</dbReference>
<dbReference type="Pfam" id="PF01738">
    <property type="entry name" value="DLH"/>
    <property type="match status" value="1"/>
</dbReference>
<evidence type="ECO:0000313" key="4">
    <source>
        <dbReference type="Proteomes" id="UP000307440"/>
    </source>
</evidence>
<feature type="signal peptide" evidence="1">
    <location>
        <begin position="1"/>
        <end position="25"/>
    </location>
</feature>
<dbReference type="GO" id="GO:0016787">
    <property type="term" value="F:hydrolase activity"/>
    <property type="evidence" value="ECO:0007669"/>
    <property type="project" value="UniProtKB-KW"/>
</dbReference>
<accession>A0A5C3KLG1</accession>
<protein>
    <submittedName>
        <fullName evidence="3">Alpha/beta-hydrolase</fullName>
    </submittedName>
</protein>
<sequence length="266" mass="29456">MFSTVKLHLIKGLSALIILSGLVVAQSSSLARDYGPDCLEGFTYSGRVQGKNITIAGVPTYSARPSKNSGTKKVIMFFPDVFGPFYVNNELLQDQFASQGYHVFGIDYFFGDPIQIAQTRPNFNQTEWILKSVQQAAESVPRWIEGVRQLHGANSKYNAVGYCFGAPYAMDIGSTDKVVATAFAHPSALNEEHFRRLTKADTAFPVESVRRAHDILSANNASYHLQVFSGVTHGFAIRSDPENSNAVWAKEESAKSVIEWFNRFSK</sequence>